<dbReference type="EMBL" id="CP136892">
    <property type="protein sequence ID" value="WOL00484.1"/>
    <property type="molecule type" value="Genomic_DNA"/>
</dbReference>
<evidence type="ECO:0000313" key="1">
    <source>
        <dbReference type="EMBL" id="WOL00484.1"/>
    </source>
</evidence>
<organism evidence="1 2">
    <name type="scientific">Canna indica</name>
    <name type="common">Indian-shot</name>
    <dbReference type="NCBI Taxonomy" id="4628"/>
    <lineage>
        <taxon>Eukaryota</taxon>
        <taxon>Viridiplantae</taxon>
        <taxon>Streptophyta</taxon>
        <taxon>Embryophyta</taxon>
        <taxon>Tracheophyta</taxon>
        <taxon>Spermatophyta</taxon>
        <taxon>Magnoliopsida</taxon>
        <taxon>Liliopsida</taxon>
        <taxon>Zingiberales</taxon>
        <taxon>Cannaceae</taxon>
        <taxon>Canna</taxon>
    </lineage>
</organism>
<dbReference type="InterPro" id="IPR016169">
    <property type="entry name" value="FAD-bd_PCMH_sub2"/>
</dbReference>
<evidence type="ECO:0000313" key="2">
    <source>
        <dbReference type="Proteomes" id="UP001327560"/>
    </source>
</evidence>
<accession>A0AAQ3K3J2</accession>
<proteinExistence type="predicted"/>
<reference evidence="1 2" key="1">
    <citation type="submission" date="2023-10" db="EMBL/GenBank/DDBJ databases">
        <title>Chromosome-scale genome assembly provides insights into flower coloration mechanisms of Canna indica.</title>
        <authorList>
            <person name="Li C."/>
        </authorList>
    </citation>
    <scope>NUCLEOTIDE SEQUENCE [LARGE SCALE GENOMIC DNA]</scope>
    <source>
        <tissue evidence="1">Flower</tissue>
    </source>
</reference>
<dbReference type="AlphaFoldDB" id="A0AAQ3K3J2"/>
<gene>
    <name evidence="1" type="ORF">Cni_G09197</name>
</gene>
<dbReference type="Proteomes" id="UP001327560">
    <property type="component" value="Chromosome 3"/>
</dbReference>
<name>A0AAQ3K3J2_9LILI</name>
<sequence>MNLPTGSWLNTSTCSAYDFTTHPHCFVRFKKPSLPDRGHLARDAQERPRSPFMDEFPTLYGKGEIMTCSREENSDLFNEVLGGLS</sequence>
<protein>
    <submittedName>
        <fullName evidence="1">Cytokinin dehydrogenase 5-like</fullName>
    </submittedName>
</protein>
<dbReference type="Gene3D" id="3.30.465.10">
    <property type="match status" value="1"/>
</dbReference>
<keyword evidence="2" id="KW-1185">Reference proteome</keyword>